<protein>
    <recommendedName>
        <fullName evidence="4">ODAD1 central coiled coil region domain-containing protein</fullName>
    </recommendedName>
</protein>
<dbReference type="Pfam" id="PF21773">
    <property type="entry name" value="ODAD1_CC"/>
    <property type="match status" value="1"/>
</dbReference>
<evidence type="ECO:0000313" key="6">
    <source>
        <dbReference type="Proteomes" id="UP001162131"/>
    </source>
</evidence>
<dbReference type="EMBL" id="CAJZBQ010000053">
    <property type="protein sequence ID" value="CAG9332023.1"/>
    <property type="molecule type" value="Genomic_DNA"/>
</dbReference>
<reference evidence="5" key="1">
    <citation type="submission" date="2021-09" db="EMBL/GenBank/DDBJ databases">
        <authorList>
            <consortium name="AG Swart"/>
            <person name="Singh M."/>
            <person name="Singh A."/>
            <person name="Seah K."/>
            <person name="Emmerich C."/>
        </authorList>
    </citation>
    <scope>NUCLEOTIDE SEQUENCE</scope>
    <source>
        <strain evidence="5">ATCC30299</strain>
    </source>
</reference>
<evidence type="ECO:0000256" key="3">
    <source>
        <dbReference type="SAM" id="MobiDB-lite"/>
    </source>
</evidence>
<dbReference type="InterPro" id="IPR049258">
    <property type="entry name" value="ODAD1_CC"/>
</dbReference>
<comment type="caution">
    <text evidence="5">The sequence shown here is derived from an EMBL/GenBank/DDBJ whole genome shotgun (WGS) entry which is preliminary data.</text>
</comment>
<feature type="coiled-coil region" evidence="2">
    <location>
        <begin position="85"/>
        <end position="119"/>
    </location>
</feature>
<keyword evidence="6" id="KW-1185">Reference proteome</keyword>
<evidence type="ECO:0000259" key="4">
    <source>
        <dbReference type="Pfam" id="PF21773"/>
    </source>
</evidence>
<evidence type="ECO:0000313" key="5">
    <source>
        <dbReference type="EMBL" id="CAG9332023.1"/>
    </source>
</evidence>
<accession>A0AAU9K548</accession>
<evidence type="ECO:0000256" key="1">
    <source>
        <dbReference type="ARBA" id="ARBA00023054"/>
    </source>
</evidence>
<feature type="coiled-coil region" evidence="2">
    <location>
        <begin position="280"/>
        <end position="339"/>
    </location>
</feature>
<evidence type="ECO:0000256" key="2">
    <source>
        <dbReference type="SAM" id="Coils"/>
    </source>
</evidence>
<proteinExistence type="predicted"/>
<feature type="coiled-coil region" evidence="2">
    <location>
        <begin position="173"/>
        <end position="207"/>
    </location>
</feature>
<dbReference type="PANTHER" id="PTHR21694:SF18">
    <property type="entry name" value="COILED-COIL DOMAIN-CONTAINING PROTEIN 63"/>
    <property type="match status" value="1"/>
</dbReference>
<feature type="compositionally biased region" description="Low complexity" evidence="3">
    <location>
        <begin position="9"/>
        <end position="18"/>
    </location>
</feature>
<dbReference type="InterPro" id="IPR051876">
    <property type="entry name" value="ODA-DC/CCD"/>
</dbReference>
<sequence>MEHKRRPHSSYSAASHKSSQNHESNADQLQRQLEVFTFQLEKEKRQSSVLDGRIRITAEDLSKPGLPVRSSTPMPMSSVGITREIKKLEKQLQLETKYLNETQTENENLKGEINVLRRERILYKDMFKRLQNDISFSSVKAGELHEEVGENSFYQEAVQKRAIRIRAQSANIKSKYISRMEELSEAIKEKKNQKKDYEMELEERLKQSANIANDMAVSNAVLKKTENIWKEKCKEKRKALDQYLRRIKTMKSGFFEIRLATGYDSYDDVVTVFIKSEEQQHEMLSNLTNLNSEIEFLEEVCNRLNKEIQSNNENKTGHEQILKDQMLRVQNENKNLQERSKIEYEKSICIESSVLALSTYIKMIHELLVSASLNTRLEKPPNIKDETDIENIQDHLGLLEDLITQLTVCNSFLREEASPALKAVPVHSLPPKEFDIPPVSLLANQFAYLEEKEETTQEEFSTPLKRKDFINKALKIMKEEIDWSSYSPKPVSAEGKNKPKLHV</sequence>
<dbReference type="AlphaFoldDB" id="A0AAU9K548"/>
<keyword evidence="1 2" id="KW-0175">Coiled coil</keyword>
<organism evidence="5 6">
    <name type="scientific">Blepharisma stoltei</name>
    <dbReference type="NCBI Taxonomy" id="1481888"/>
    <lineage>
        <taxon>Eukaryota</taxon>
        <taxon>Sar</taxon>
        <taxon>Alveolata</taxon>
        <taxon>Ciliophora</taxon>
        <taxon>Postciliodesmatophora</taxon>
        <taxon>Heterotrichea</taxon>
        <taxon>Heterotrichida</taxon>
        <taxon>Blepharismidae</taxon>
        <taxon>Blepharisma</taxon>
    </lineage>
</organism>
<dbReference type="Proteomes" id="UP001162131">
    <property type="component" value="Unassembled WGS sequence"/>
</dbReference>
<feature type="region of interest" description="Disordered" evidence="3">
    <location>
        <begin position="1"/>
        <end position="27"/>
    </location>
</feature>
<name>A0AAU9K548_9CILI</name>
<feature type="domain" description="ODAD1 central coiled coil region" evidence="4">
    <location>
        <begin position="83"/>
        <end position="347"/>
    </location>
</feature>
<gene>
    <name evidence="5" type="ORF">BSTOLATCC_MIC54077</name>
</gene>
<dbReference type="PANTHER" id="PTHR21694">
    <property type="entry name" value="COILED-COIL DOMAIN-CONTAINING PROTEIN 63"/>
    <property type="match status" value="1"/>
</dbReference>